<keyword evidence="2" id="KW-1185">Reference proteome</keyword>
<evidence type="ECO:0000313" key="1">
    <source>
        <dbReference type="EMBL" id="KAH7980602.1"/>
    </source>
</evidence>
<name>A0ACB8E1P5_DERSI</name>
<reference evidence="1" key="1">
    <citation type="submission" date="2020-05" db="EMBL/GenBank/DDBJ databases">
        <title>Large-scale comparative analyses of tick genomes elucidate their genetic diversity and vector capacities.</title>
        <authorList>
            <person name="Jia N."/>
            <person name="Wang J."/>
            <person name="Shi W."/>
            <person name="Du L."/>
            <person name="Sun Y."/>
            <person name="Zhan W."/>
            <person name="Jiang J."/>
            <person name="Wang Q."/>
            <person name="Zhang B."/>
            <person name="Ji P."/>
            <person name="Sakyi L.B."/>
            <person name="Cui X."/>
            <person name="Yuan T."/>
            <person name="Jiang B."/>
            <person name="Yang W."/>
            <person name="Lam T.T.-Y."/>
            <person name="Chang Q."/>
            <person name="Ding S."/>
            <person name="Wang X."/>
            <person name="Zhu J."/>
            <person name="Ruan X."/>
            <person name="Zhao L."/>
            <person name="Wei J."/>
            <person name="Que T."/>
            <person name="Du C."/>
            <person name="Cheng J."/>
            <person name="Dai P."/>
            <person name="Han X."/>
            <person name="Huang E."/>
            <person name="Gao Y."/>
            <person name="Liu J."/>
            <person name="Shao H."/>
            <person name="Ye R."/>
            <person name="Li L."/>
            <person name="Wei W."/>
            <person name="Wang X."/>
            <person name="Wang C."/>
            <person name="Yang T."/>
            <person name="Huo Q."/>
            <person name="Li W."/>
            <person name="Guo W."/>
            <person name="Chen H."/>
            <person name="Zhou L."/>
            <person name="Ni X."/>
            <person name="Tian J."/>
            <person name="Zhou Y."/>
            <person name="Sheng Y."/>
            <person name="Liu T."/>
            <person name="Pan Y."/>
            <person name="Xia L."/>
            <person name="Li J."/>
            <person name="Zhao F."/>
            <person name="Cao W."/>
        </authorList>
    </citation>
    <scope>NUCLEOTIDE SEQUENCE</scope>
    <source>
        <strain evidence="1">Dsil-2018</strain>
    </source>
</reference>
<sequence>MPSVAPPTAGSFKHSSVPPSRPVSRRSPWYCHVCGGRAAGRLRPRPDWEARVLDFFRHSPVAAPPVPPQQSGRSLRVLSLFDGIATDFHQAVLVLSLSVVRRRLPLRVECHSPPTLLTVVTPRLWQARARPYSLDLGGVPRRGLQLATSTAGRARLDKLVHKLQQLTRLTEWVREIVRSVVREEMEKLYGVKQPMVGSIASVIRDEVQQALHSHRYPQMPNVVPTDAGPAPMFAHILPCKFVLDHLGLSVEAYYASEVDKDAIHVGLTRHGSSITYLGPVEQLTDQQVCMLFQVAIVV</sequence>
<evidence type="ECO:0000313" key="2">
    <source>
        <dbReference type="Proteomes" id="UP000821865"/>
    </source>
</evidence>
<accession>A0ACB8E1P5</accession>
<organism evidence="1 2">
    <name type="scientific">Dermacentor silvarum</name>
    <name type="common">Tick</name>
    <dbReference type="NCBI Taxonomy" id="543639"/>
    <lineage>
        <taxon>Eukaryota</taxon>
        <taxon>Metazoa</taxon>
        <taxon>Ecdysozoa</taxon>
        <taxon>Arthropoda</taxon>
        <taxon>Chelicerata</taxon>
        <taxon>Arachnida</taxon>
        <taxon>Acari</taxon>
        <taxon>Parasitiformes</taxon>
        <taxon>Ixodida</taxon>
        <taxon>Ixodoidea</taxon>
        <taxon>Ixodidae</taxon>
        <taxon>Rhipicephalinae</taxon>
        <taxon>Dermacentor</taxon>
    </lineage>
</organism>
<protein>
    <submittedName>
        <fullName evidence="1">Uncharacterized protein</fullName>
    </submittedName>
</protein>
<comment type="caution">
    <text evidence="1">The sequence shown here is derived from an EMBL/GenBank/DDBJ whole genome shotgun (WGS) entry which is preliminary data.</text>
</comment>
<dbReference type="EMBL" id="CM023470">
    <property type="protein sequence ID" value="KAH7980602.1"/>
    <property type="molecule type" value="Genomic_DNA"/>
</dbReference>
<proteinExistence type="predicted"/>
<gene>
    <name evidence="1" type="ORF">HPB49_017470</name>
</gene>
<dbReference type="Proteomes" id="UP000821865">
    <property type="component" value="Chromosome 1"/>
</dbReference>